<organism evidence="2 3">
    <name type="scientific">Rhizoctonia solani</name>
    <dbReference type="NCBI Taxonomy" id="456999"/>
    <lineage>
        <taxon>Eukaryota</taxon>
        <taxon>Fungi</taxon>
        <taxon>Dikarya</taxon>
        <taxon>Basidiomycota</taxon>
        <taxon>Agaricomycotina</taxon>
        <taxon>Agaricomycetes</taxon>
        <taxon>Cantharellales</taxon>
        <taxon>Ceratobasidiaceae</taxon>
        <taxon>Rhizoctonia</taxon>
    </lineage>
</organism>
<proteinExistence type="predicted"/>
<evidence type="ECO:0000313" key="3">
    <source>
        <dbReference type="Proteomes" id="UP000663841"/>
    </source>
</evidence>
<dbReference type="InterPro" id="IPR034136">
    <property type="entry name" value="TOPRIM_Topo6A/Spo11"/>
</dbReference>
<dbReference type="SUPFAM" id="SSF56726">
    <property type="entry name" value="DNA topoisomerase IV, alpha subunit"/>
    <property type="match status" value="1"/>
</dbReference>
<dbReference type="Gene3D" id="3.40.1360.10">
    <property type="match status" value="1"/>
</dbReference>
<sequence>LQRQPTYNEQCYLAALSHKCTKAIFALMIDWDPYSMDIYMTLRRGSPAFLPENPQPALTRLHFIGPKYWDLKSGGATLYDLDDGMVDAINLLDDKNLPPELVPELETMNDKALRAQADTHRNTVNLAALRLRGLIQSKAYSPESGDSGTLHIPVPEHEEDFEFDLDTVVVPAEMDFDKDDKAGRVTLTYTNADGIQTILERCGDAFMISKYNADRTLEYQIVSTLALVQQLLESKREKLVAQIQKLRKEILMEHEATKDRASECFEVRVSSLKGTVGLTLDRFGGLRYPLS</sequence>
<dbReference type="AlphaFoldDB" id="A0A8H3GUF8"/>
<evidence type="ECO:0000313" key="2">
    <source>
        <dbReference type="EMBL" id="CAE6473563.1"/>
    </source>
</evidence>
<feature type="non-terminal residue" evidence="2">
    <location>
        <position position="1"/>
    </location>
</feature>
<accession>A0A8H3GUF8</accession>
<gene>
    <name evidence="2" type="ORF">RDB_LOCUS184113</name>
</gene>
<feature type="domain" description="Topoisomerase 6 subunit A/Spo11 TOPRIM" evidence="1">
    <location>
        <begin position="4"/>
        <end position="117"/>
    </location>
</feature>
<dbReference type="InterPro" id="IPR036078">
    <property type="entry name" value="Spo11/TopoVI_A_sf"/>
</dbReference>
<reference evidence="2" key="1">
    <citation type="submission" date="2021-01" db="EMBL/GenBank/DDBJ databases">
        <authorList>
            <person name="Kaushik A."/>
        </authorList>
    </citation>
    <scope>NUCLEOTIDE SEQUENCE</scope>
    <source>
        <strain evidence="2">AG3-T5</strain>
    </source>
</reference>
<dbReference type="EMBL" id="CAJMWW010000547">
    <property type="protein sequence ID" value="CAE6473563.1"/>
    <property type="molecule type" value="Genomic_DNA"/>
</dbReference>
<evidence type="ECO:0000259" key="1">
    <source>
        <dbReference type="Pfam" id="PF21180"/>
    </source>
</evidence>
<dbReference type="Proteomes" id="UP000663841">
    <property type="component" value="Unassembled WGS sequence"/>
</dbReference>
<dbReference type="GO" id="GO:0003677">
    <property type="term" value="F:DNA binding"/>
    <property type="evidence" value="ECO:0007669"/>
    <property type="project" value="InterPro"/>
</dbReference>
<dbReference type="Pfam" id="PF21180">
    <property type="entry name" value="TOP6A-Spo11_Toprim"/>
    <property type="match status" value="1"/>
</dbReference>
<name>A0A8H3GUF8_9AGAM</name>
<comment type="caution">
    <text evidence="2">The sequence shown here is derived from an EMBL/GenBank/DDBJ whole genome shotgun (WGS) entry which is preliminary data.</text>
</comment>
<dbReference type="GO" id="GO:0005694">
    <property type="term" value="C:chromosome"/>
    <property type="evidence" value="ECO:0007669"/>
    <property type="project" value="InterPro"/>
</dbReference>
<protein>
    <recommendedName>
        <fullName evidence="1">Topoisomerase 6 subunit A/Spo11 TOPRIM domain-containing protein</fullName>
    </recommendedName>
</protein>